<dbReference type="PROSITE" id="PS50825">
    <property type="entry name" value="HYR"/>
    <property type="match status" value="1"/>
</dbReference>
<dbReference type="PANTHER" id="PTHR24046">
    <property type="entry name" value="SIGNAL PEPTIDE, CUB AND EGF-LIKE DOMAIN-CONTAINING"/>
    <property type="match status" value="1"/>
</dbReference>
<evidence type="ECO:0000256" key="1">
    <source>
        <dbReference type="ARBA" id="ARBA00022737"/>
    </source>
</evidence>
<evidence type="ECO:0000313" key="8">
    <source>
        <dbReference type="Proteomes" id="UP001634394"/>
    </source>
</evidence>
<dbReference type="PANTHER" id="PTHR24046:SF5">
    <property type="entry name" value="EGF-LIKE DOMAIN-CONTAINING PROTEIN"/>
    <property type="match status" value="1"/>
</dbReference>
<dbReference type="CDD" id="cd00110">
    <property type="entry name" value="LamG"/>
    <property type="match status" value="1"/>
</dbReference>
<evidence type="ECO:0000256" key="2">
    <source>
        <dbReference type="ARBA" id="ARBA00023157"/>
    </source>
</evidence>
<dbReference type="InterPro" id="IPR000742">
    <property type="entry name" value="EGF"/>
</dbReference>
<feature type="domain" description="EGF-like" evidence="5">
    <location>
        <begin position="692"/>
        <end position="729"/>
    </location>
</feature>
<dbReference type="Pfam" id="PF07699">
    <property type="entry name" value="Ephrin_rec_like"/>
    <property type="match status" value="3"/>
</dbReference>
<evidence type="ECO:0000256" key="3">
    <source>
        <dbReference type="PROSITE-ProRule" id="PRU00076"/>
    </source>
</evidence>
<feature type="domain" description="Laminin G" evidence="4">
    <location>
        <begin position="1"/>
        <end position="190"/>
    </location>
</feature>
<reference evidence="7 8" key="1">
    <citation type="submission" date="2024-11" db="EMBL/GenBank/DDBJ databases">
        <title>Chromosome-level genome assembly of the freshwater bivalve Anodonta woodiana.</title>
        <authorList>
            <person name="Chen X."/>
        </authorList>
    </citation>
    <scope>NUCLEOTIDE SEQUENCE [LARGE SCALE GENOMIC DNA]</scope>
    <source>
        <strain evidence="7">MN2024</strain>
        <tissue evidence="7">Gills</tissue>
    </source>
</reference>
<keyword evidence="1" id="KW-0677">Repeat</keyword>
<accession>A0ABD3WQR4</accession>
<dbReference type="EMBL" id="JBJQND010000005">
    <property type="protein sequence ID" value="KAL3875681.1"/>
    <property type="molecule type" value="Genomic_DNA"/>
</dbReference>
<comment type="caution">
    <text evidence="7">The sequence shown here is derived from an EMBL/GenBank/DDBJ whole genome shotgun (WGS) entry which is preliminary data.</text>
</comment>
<dbReference type="PROSITE" id="PS50026">
    <property type="entry name" value="EGF_3"/>
    <property type="match status" value="1"/>
</dbReference>
<sequence length="738" mass="81399">MLEMAHRLEGSQMSVMMWFRFHSVGGKVSTNATLLYITGNKGSIRYSQPSDDGFHVIVTVSGVIMGNGSTSTTLKLPDITTPSLLTNGNWHHFAFTISGKSASIVMDGIQTIAIANYSLDLNLNTQVFIGLMYTGEMSQMTVWNSALSYSDILRYYGNVSYVPNGIMAQGWWSYVFHPGVSRQYPSQLKCNICKPLQVDKTKMPSEVVCNKDPNVFTIPTITDRFVTLNAQEQQNIRNKVNTMGYNITSTLPQDATYPLGQYDAIFVTKDGSGNYQDCRFPIYVKYYDNCPLSNTDANLIRYMYNGTQVDSISAVKCTNASYEPAAALPRYIPCGVLGVFDANNPYMDKVLPSCGHKVMNNYRIDVQMQYQFQVQCIDLFLTAIITNTMKRFNDTTTNDIIHQFCNSSACSNVIVSGNCADVNALIAIQIYMNRAFISFGQVNYTLTEATRIIVLVERKFIFPFVAASKWLEDTVVISERKICNPGSSILGGACFECGKGMFSNNQTGLCEFCPFGTYQQSQGKESCLPCNSSLTTRNIGSMAATDCISICPKGQYYKYNVTTLMGSCQKCPRHFYQDEVGQSFCKPCPFQKVTADEGANSTTQCQASTELCASDDALKLYQNVMTHTQCPEGWEHTNLSCPAGTKGEPDGSCVKCETGTYQNQTGQTMCKLCIEPNSFTEQNGSTSMSQCKTLCDIQTDYCSGRGACIPSGQSATCNCNSGYIGSQCETRAGMCYCV</sequence>
<dbReference type="PROSITE" id="PS00022">
    <property type="entry name" value="EGF_1"/>
    <property type="match status" value="1"/>
</dbReference>
<dbReference type="SMART" id="SM01411">
    <property type="entry name" value="Ephrin_rec_like"/>
    <property type="match status" value="3"/>
</dbReference>
<feature type="domain" description="HYR" evidence="6">
    <location>
        <begin position="198"/>
        <end position="286"/>
    </location>
</feature>
<dbReference type="Gene3D" id="2.10.50.10">
    <property type="entry name" value="Tumor Necrosis Factor Receptor, subunit A, domain 2"/>
    <property type="match status" value="3"/>
</dbReference>
<dbReference type="InterPro" id="IPR001791">
    <property type="entry name" value="Laminin_G"/>
</dbReference>
<evidence type="ECO:0000259" key="5">
    <source>
        <dbReference type="PROSITE" id="PS50026"/>
    </source>
</evidence>
<name>A0ABD3WQR4_SINWO</name>
<dbReference type="Gene3D" id="2.60.120.200">
    <property type="match status" value="1"/>
</dbReference>
<keyword evidence="3" id="KW-0245">EGF-like domain</keyword>
<keyword evidence="2 3" id="KW-1015">Disulfide bond</keyword>
<organism evidence="7 8">
    <name type="scientific">Sinanodonta woodiana</name>
    <name type="common">Chinese pond mussel</name>
    <name type="synonym">Anodonta woodiana</name>
    <dbReference type="NCBI Taxonomy" id="1069815"/>
    <lineage>
        <taxon>Eukaryota</taxon>
        <taxon>Metazoa</taxon>
        <taxon>Spiralia</taxon>
        <taxon>Lophotrochozoa</taxon>
        <taxon>Mollusca</taxon>
        <taxon>Bivalvia</taxon>
        <taxon>Autobranchia</taxon>
        <taxon>Heteroconchia</taxon>
        <taxon>Palaeoheterodonta</taxon>
        <taxon>Unionida</taxon>
        <taxon>Unionoidea</taxon>
        <taxon>Unionidae</taxon>
        <taxon>Unioninae</taxon>
        <taxon>Sinanodonta</taxon>
    </lineage>
</organism>
<dbReference type="InterPro" id="IPR052071">
    <property type="entry name" value="SCUB_EGF-like_domain"/>
</dbReference>
<keyword evidence="8" id="KW-1185">Reference proteome</keyword>
<protein>
    <submittedName>
        <fullName evidence="7">Uncharacterized protein</fullName>
    </submittedName>
</protein>
<proteinExistence type="predicted"/>
<dbReference type="Proteomes" id="UP001634394">
    <property type="component" value="Unassembled WGS sequence"/>
</dbReference>
<dbReference type="AlphaFoldDB" id="A0ABD3WQR4"/>
<dbReference type="SUPFAM" id="SSF49899">
    <property type="entry name" value="Concanavalin A-like lectins/glucanases"/>
    <property type="match status" value="1"/>
</dbReference>
<dbReference type="PROSITE" id="PS50025">
    <property type="entry name" value="LAM_G_DOMAIN"/>
    <property type="match status" value="1"/>
</dbReference>
<comment type="caution">
    <text evidence="3">Lacks conserved residue(s) required for the propagation of feature annotation.</text>
</comment>
<dbReference type="InterPro" id="IPR003410">
    <property type="entry name" value="HYR_dom"/>
</dbReference>
<dbReference type="Pfam" id="PF13385">
    <property type="entry name" value="Laminin_G_3"/>
    <property type="match status" value="1"/>
</dbReference>
<dbReference type="InterPro" id="IPR013320">
    <property type="entry name" value="ConA-like_dom_sf"/>
</dbReference>
<dbReference type="InterPro" id="IPR011641">
    <property type="entry name" value="Tyr-kin_ephrin_A/B_rcpt-like"/>
</dbReference>
<gene>
    <name evidence="7" type="ORF">ACJMK2_033609</name>
</gene>
<dbReference type="InterPro" id="IPR009030">
    <property type="entry name" value="Growth_fac_rcpt_cys_sf"/>
</dbReference>
<dbReference type="SUPFAM" id="SSF57184">
    <property type="entry name" value="Growth factor receptor domain"/>
    <property type="match status" value="1"/>
</dbReference>
<feature type="disulfide bond" evidence="3">
    <location>
        <begin position="719"/>
        <end position="728"/>
    </location>
</feature>
<evidence type="ECO:0000259" key="4">
    <source>
        <dbReference type="PROSITE" id="PS50025"/>
    </source>
</evidence>
<evidence type="ECO:0000259" key="6">
    <source>
        <dbReference type="PROSITE" id="PS50825"/>
    </source>
</evidence>
<evidence type="ECO:0000313" key="7">
    <source>
        <dbReference type="EMBL" id="KAL3875681.1"/>
    </source>
</evidence>
<dbReference type="PROSITE" id="PS01186">
    <property type="entry name" value="EGF_2"/>
    <property type="match status" value="1"/>
</dbReference>